<gene>
    <name evidence="3" type="ORF">SAMN05216387_104148</name>
</gene>
<dbReference type="RefSeq" id="WP_090828371.1">
    <property type="nucleotide sequence ID" value="NZ_FOBH01000004.1"/>
</dbReference>
<evidence type="ECO:0000256" key="1">
    <source>
        <dbReference type="SAM" id="Coils"/>
    </source>
</evidence>
<dbReference type="EMBL" id="FOBH01000004">
    <property type="protein sequence ID" value="SEL01726.1"/>
    <property type="molecule type" value="Genomic_DNA"/>
</dbReference>
<feature type="signal peptide" evidence="2">
    <location>
        <begin position="1"/>
        <end position="24"/>
    </location>
</feature>
<evidence type="ECO:0000313" key="3">
    <source>
        <dbReference type="EMBL" id="SEL01726.1"/>
    </source>
</evidence>
<proteinExistence type="predicted"/>
<protein>
    <recommendedName>
        <fullName evidence="5">DNA repair protein</fullName>
    </recommendedName>
</protein>
<feature type="coiled-coil region" evidence="1">
    <location>
        <begin position="32"/>
        <end position="147"/>
    </location>
</feature>
<keyword evidence="4" id="KW-1185">Reference proteome</keyword>
<dbReference type="AlphaFoldDB" id="A0A1H7LS42"/>
<organism evidence="3 4">
    <name type="scientific">Nitrosovibrio tenuis</name>
    <dbReference type="NCBI Taxonomy" id="1233"/>
    <lineage>
        <taxon>Bacteria</taxon>
        <taxon>Pseudomonadati</taxon>
        <taxon>Pseudomonadota</taxon>
        <taxon>Betaproteobacteria</taxon>
        <taxon>Nitrosomonadales</taxon>
        <taxon>Nitrosomonadaceae</taxon>
        <taxon>Nitrosovibrio</taxon>
    </lineage>
</organism>
<reference evidence="3 4" key="1">
    <citation type="submission" date="2016-10" db="EMBL/GenBank/DDBJ databases">
        <authorList>
            <person name="de Groot N.N."/>
        </authorList>
    </citation>
    <scope>NUCLEOTIDE SEQUENCE [LARGE SCALE GENOMIC DNA]</scope>
    <source>
        <strain evidence="3 4">Nv1</strain>
    </source>
</reference>
<feature type="chain" id="PRO_5011565120" description="DNA repair protein" evidence="2">
    <location>
        <begin position="25"/>
        <end position="213"/>
    </location>
</feature>
<dbReference type="STRING" id="1233.SAMN05216387_104148"/>
<evidence type="ECO:0000256" key="2">
    <source>
        <dbReference type="SAM" id="SignalP"/>
    </source>
</evidence>
<dbReference type="OrthoDB" id="8566631at2"/>
<evidence type="ECO:0008006" key="5">
    <source>
        <dbReference type="Google" id="ProtNLM"/>
    </source>
</evidence>
<dbReference type="Proteomes" id="UP000198620">
    <property type="component" value="Unassembled WGS sequence"/>
</dbReference>
<sequence length="213" mass="24123">MIRQILCQGVAIIFLLGSLQPAIAAAKDSKDTKKEKQALRRIQQQLSEAQQQKAAVEQEKTVLEETLKKTHSETESQKRAAASAAASAAFRISRLEKDVELANHEKAELHARLDQAGKRNEEISGQRNQLEQDLRNITVSLAKQNEQRKLCETHNGELYKIGRELVDWYSAKGALNAILEAEPFTRMKSVEMENLLESYRDKLEGQRLENKSQ</sequence>
<keyword evidence="2" id="KW-0732">Signal</keyword>
<name>A0A1H7LS42_9PROT</name>
<accession>A0A1H7LS42</accession>
<evidence type="ECO:0000313" key="4">
    <source>
        <dbReference type="Proteomes" id="UP000198620"/>
    </source>
</evidence>
<keyword evidence="1" id="KW-0175">Coiled coil</keyword>